<evidence type="ECO:0000313" key="3">
    <source>
        <dbReference type="Proteomes" id="UP001156921"/>
    </source>
</evidence>
<keyword evidence="3" id="KW-1185">Reference proteome</keyword>
<dbReference type="RefSeq" id="WP_284223131.1">
    <property type="nucleotide sequence ID" value="NZ_BSOY01000058.1"/>
</dbReference>
<evidence type="ECO:0000313" key="2">
    <source>
        <dbReference type="EMBL" id="GLS02251.1"/>
    </source>
</evidence>
<name>A0ABQ6BLT8_9CAUL</name>
<sequence length="304" mass="34000">MNRIIAMMLVAAAFGFAPAAEAQEVPYWQAVSADLFASTDADEAETVKAGVSYDWRYRTPEDRQGVRLETARFAPATGPALEEQRLYYQFAQPGEDWSWNGMVGTNGESVLGSLGVHNDGRIRQEYFIERERLETPQGLDRALYSTFAGAALDLPVDERNTLTALVGVQDFDGDNLRTHLRARAIHVVRPDWGLSVQLRTRYFHNSVPAEADYFSPEWYVEVLPVVQIRRFHGGWRYQAAVSLGVQREAGSDWRAARHFEASVTSPPITRDWHVKAAVLHSSAPVASGQGYDYSQASLSLTRSF</sequence>
<dbReference type="EMBL" id="BSOY01000058">
    <property type="protein sequence ID" value="GLS02251.1"/>
    <property type="molecule type" value="Genomic_DNA"/>
</dbReference>
<protein>
    <submittedName>
        <fullName evidence="2">Uncharacterized protein</fullName>
    </submittedName>
</protein>
<dbReference type="Proteomes" id="UP001156921">
    <property type="component" value="Unassembled WGS sequence"/>
</dbReference>
<proteinExistence type="predicted"/>
<organism evidence="2 3">
    <name type="scientific">Brevundimonas denitrificans</name>
    <dbReference type="NCBI Taxonomy" id="1443434"/>
    <lineage>
        <taxon>Bacteria</taxon>
        <taxon>Pseudomonadati</taxon>
        <taxon>Pseudomonadota</taxon>
        <taxon>Alphaproteobacteria</taxon>
        <taxon>Caulobacterales</taxon>
        <taxon>Caulobacteraceae</taxon>
        <taxon>Brevundimonas</taxon>
    </lineage>
</organism>
<comment type="caution">
    <text evidence="2">The sequence shown here is derived from an EMBL/GenBank/DDBJ whole genome shotgun (WGS) entry which is preliminary data.</text>
</comment>
<feature type="signal peptide" evidence="1">
    <location>
        <begin position="1"/>
        <end position="22"/>
    </location>
</feature>
<reference evidence="3" key="1">
    <citation type="journal article" date="2019" name="Int. J. Syst. Evol. Microbiol.">
        <title>The Global Catalogue of Microorganisms (GCM) 10K type strain sequencing project: providing services to taxonomists for standard genome sequencing and annotation.</title>
        <authorList>
            <consortium name="The Broad Institute Genomics Platform"/>
            <consortium name="The Broad Institute Genome Sequencing Center for Infectious Disease"/>
            <person name="Wu L."/>
            <person name="Ma J."/>
        </authorList>
    </citation>
    <scope>NUCLEOTIDE SEQUENCE [LARGE SCALE GENOMIC DNA]</scope>
    <source>
        <strain evidence="3">NBRC 110107</strain>
    </source>
</reference>
<keyword evidence="1" id="KW-0732">Signal</keyword>
<accession>A0ABQ6BLT8</accession>
<evidence type="ECO:0000256" key="1">
    <source>
        <dbReference type="SAM" id="SignalP"/>
    </source>
</evidence>
<gene>
    <name evidence="2" type="ORF">GCM10007859_22740</name>
</gene>
<feature type="chain" id="PRO_5046339130" evidence="1">
    <location>
        <begin position="23"/>
        <end position="304"/>
    </location>
</feature>